<feature type="compositionally biased region" description="Basic and acidic residues" evidence="1">
    <location>
        <begin position="104"/>
        <end position="115"/>
    </location>
</feature>
<sequence length="115" mass="12905">MKLATFSLPAWRCAQCGPVVHAFCVPRPSCLSGAPVFRAHVHHVRFTWPFFHFCLVPMELGRGRPTAHFGRSWPCSVDHVSAFLGHSPRLVPRHSATLTSLSERPPKRPDVSRAR</sequence>
<dbReference type="EMBL" id="JXTB01000140">
    <property type="protein sequence ID" value="PON59451.1"/>
    <property type="molecule type" value="Genomic_DNA"/>
</dbReference>
<keyword evidence="3" id="KW-1185">Reference proteome</keyword>
<organism evidence="2 3">
    <name type="scientific">Parasponia andersonii</name>
    <name type="common">Sponia andersonii</name>
    <dbReference type="NCBI Taxonomy" id="3476"/>
    <lineage>
        <taxon>Eukaryota</taxon>
        <taxon>Viridiplantae</taxon>
        <taxon>Streptophyta</taxon>
        <taxon>Embryophyta</taxon>
        <taxon>Tracheophyta</taxon>
        <taxon>Spermatophyta</taxon>
        <taxon>Magnoliopsida</taxon>
        <taxon>eudicotyledons</taxon>
        <taxon>Gunneridae</taxon>
        <taxon>Pentapetalae</taxon>
        <taxon>rosids</taxon>
        <taxon>fabids</taxon>
        <taxon>Rosales</taxon>
        <taxon>Cannabaceae</taxon>
        <taxon>Parasponia</taxon>
    </lineage>
</organism>
<proteinExistence type="predicted"/>
<gene>
    <name evidence="2" type="ORF">PanWU01x14_159610</name>
</gene>
<protein>
    <submittedName>
        <fullName evidence="2">Uncharacterized protein</fullName>
    </submittedName>
</protein>
<feature type="region of interest" description="Disordered" evidence="1">
    <location>
        <begin position="95"/>
        <end position="115"/>
    </location>
</feature>
<evidence type="ECO:0000256" key="1">
    <source>
        <dbReference type="SAM" id="MobiDB-lite"/>
    </source>
</evidence>
<name>A0A2P5CEJ0_PARAD</name>
<accession>A0A2P5CEJ0</accession>
<dbReference type="Proteomes" id="UP000237105">
    <property type="component" value="Unassembled WGS sequence"/>
</dbReference>
<dbReference type="AlphaFoldDB" id="A0A2P5CEJ0"/>
<reference evidence="3" key="1">
    <citation type="submission" date="2016-06" db="EMBL/GenBank/DDBJ databases">
        <title>Parallel loss of symbiosis genes in relatives of nitrogen-fixing non-legume Parasponia.</title>
        <authorList>
            <person name="Van Velzen R."/>
            <person name="Holmer R."/>
            <person name="Bu F."/>
            <person name="Rutten L."/>
            <person name="Van Zeijl A."/>
            <person name="Liu W."/>
            <person name="Santuari L."/>
            <person name="Cao Q."/>
            <person name="Sharma T."/>
            <person name="Shen D."/>
            <person name="Roswanjaya Y."/>
            <person name="Wardhani T."/>
            <person name="Kalhor M.S."/>
            <person name="Jansen J."/>
            <person name="Van den Hoogen J."/>
            <person name="Gungor B."/>
            <person name="Hartog M."/>
            <person name="Hontelez J."/>
            <person name="Verver J."/>
            <person name="Yang W.-C."/>
            <person name="Schijlen E."/>
            <person name="Repin R."/>
            <person name="Schilthuizen M."/>
            <person name="Schranz E."/>
            <person name="Heidstra R."/>
            <person name="Miyata K."/>
            <person name="Fedorova E."/>
            <person name="Kohlen W."/>
            <person name="Bisseling T."/>
            <person name="Smit S."/>
            <person name="Geurts R."/>
        </authorList>
    </citation>
    <scope>NUCLEOTIDE SEQUENCE [LARGE SCALE GENOMIC DNA]</scope>
    <source>
        <strain evidence="3">cv. WU1-14</strain>
    </source>
</reference>
<evidence type="ECO:0000313" key="2">
    <source>
        <dbReference type="EMBL" id="PON59451.1"/>
    </source>
</evidence>
<comment type="caution">
    <text evidence="2">The sequence shown here is derived from an EMBL/GenBank/DDBJ whole genome shotgun (WGS) entry which is preliminary data.</text>
</comment>
<evidence type="ECO:0000313" key="3">
    <source>
        <dbReference type="Proteomes" id="UP000237105"/>
    </source>
</evidence>